<gene>
    <name evidence="2" type="ORF">GOARA_089_00250</name>
</gene>
<dbReference type="InterPro" id="IPR039568">
    <property type="entry name" value="Peptidase_MA-like_dom"/>
</dbReference>
<sequence>MLLSTALLAACGDSTPSGTGVSEAASTTADVFEQQRTDGVTRLLDRLDKALLHGRPADLDALLDDAAPRDFRRGLRVMQANLSAAAPSDASTPDRRKQLRYKTFEHYIGAAEAEELVPDAVADRLAEQGSSDNWVSPVRLRFALGGATLPGLDEPEVEIDAPLVVARYDDEWKLVGDMRLLRRPASGVGLWSFPDARAVAAPTAGGESVVASYPGVDDLASRVAALLPNAVRAVTAFWGDRWPQRALVVATATGQQFAALAASPGADVSAAAGATVYTTLDVPNRTVTGQRIVLTPKAAALSTPLLDVVLRHELSHVAVRLATAADVPQWLAEGVAEYVGRKGTSTRFADAAPDLAVSVRTGNGPVWPADEEFRVDSERAALAYQAAWSIAAFVADRFSDDILRKLYLGVAGAADESAASTAFRDTIGMPQPELERQWRAWVQKQSGG</sequence>
<evidence type="ECO:0000313" key="3">
    <source>
        <dbReference type="Proteomes" id="UP000035088"/>
    </source>
</evidence>
<reference evidence="2 3" key="1">
    <citation type="submission" date="2011-11" db="EMBL/GenBank/DDBJ databases">
        <title>Whole genome shotgun sequence of Gordonia araii NBRC 100433.</title>
        <authorList>
            <person name="Yoshida Y."/>
            <person name="Hosoyama A."/>
            <person name="Tsuchikane K."/>
            <person name="Katsumata H."/>
            <person name="Yamazaki S."/>
            <person name="Fujita N."/>
        </authorList>
    </citation>
    <scope>NUCLEOTIDE SEQUENCE [LARGE SCALE GENOMIC DNA]</scope>
    <source>
        <strain evidence="2 3">NBRC 100433</strain>
    </source>
</reference>
<comment type="caution">
    <text evidence="2">The sequence shown here is derived from an EMBL/GenBank/DDBJ whole genome shotgun (WGS) entry which is preliminary data.</text>
</comment>
<dbReference type="Proteomes" id="UP000035088">
    <property type="component" value="Unassembled WGS sequence"/>
</dbReference>
<keyword evidence="3" id="KW-1185">Reference proteome</keyword>
<evidence type="ECO:0000259" key="1">
    <source>
        <dbReference type="Pfam" id="PF13485"/>
    </source>
</evidence>
<proteinExistence type="predicted"/>
<protein>
    <recommendedName>
        <fullName evidence="1">Peptidase MA-like domain-containing protein</fullName>
    </recommendedName>
</protein>
<organism evidence="2 3">
    <name type="scientific">Gordonia araii NBRC 100433</name>
    <dbReference type="NCBI Taxonomy" id="1073574"/>
    <lineage>
        <taxon>Bacteria</taxon>
        <taxon>Bacillati</taxon>
        <taxon>Actinomycetota</taxon>
        <taxon>Actinomycetes</taxon>
        <taxon>Mycobacteriales</taxon>
        <taxon>Gordoniaceae</taxon>
        <taxon>Gordonia</taxon>
    </lineage>
</organism>
<dbReference type="EMBL" id="BAEE01000089">
    <property type="protein sequence ID" value="GAB11843.1"/>
    <property type="molecule type" value="Genomic_DNA"/>
</dbReference>
<evidence type="ECO:0000313" key="2">
    <source>
        <dbReference type="EMBL" id="GAB11843.1"/>
    </source>
</evidence>
<accession>G7H7L8</accession>
<dbReference type="AlphaFoldDB" id="G7H7L8"/>
<dbReference type="Pfam" id="PF13485">
    <property type="entry name" value="Peptidase_MA_2"/>
    <property type="match status" value="1"/>
</dbReference>
<name>G7H7L8_9ACTN</name>
<dbReference type="STRING" id="1073574.GOARA_089_00250"/>
<feature type="domain" description="Peptidase MA-like" evidence="1">
    <location>
        <begin position="311"/>
        <end position="443"/>
    </location>
</feature>